<dbReference type="InterPro" id="IPR003593">
    <property type="entry name" value="AAA+_ATPase"/>
</dbReference>
<dbReference type="InterPro" id="IPR003439">
    <property type="entry name" value="ABC_transporter-like_ATP-bd"/>
</dbReference>
<dbReference type="EMBL" id="FNWT01000013">
    <property type="protein sequence ID" value="SEH69039.1"/>
    <property type="molecule type" value="Genomic_DNA"/>
</dbReference>
<keyword evidence="2" id="KW-0813">Transport</keyword>
<evidence type="ECO:0000256" key="5">
    <source>
        <dbReference type="ARBA" id="ARBA00022840"/>
    </source>
</evidence>
<dbReference type="PIRSF" id="PIRSF039085">
    <property type="entry name" value="ABC_ATPase_HisP"/>
    <property type="match status" value="1"/>
</dbReference>
<evidence type="ECO:0000259" key="7">
    <source>
        <dbReference type="PROSITE" id="PS50893"/>
    </source>
</evidence>
<sequence>MTNSHLRPIPTPEVSFASATGLPAVYLRGARKSFGQNEILRGVDLTISKGEVLSLLGPSGAGKSTILRCLATLDKFDGGELAYGSLRVCTNDPQGKAVYDSEAMCKARMKFGIVFQDYNLFPHFSVMRNVTDAPICVQGRDPEEVEEQARGILQKLGLAERADMVPCQLSGGQQQRVAIARALCMNPNVLFFDEATSALDPKLTEEMLKIIRDLAGEGMAIGIVTHEVGFARDVSDRIAVMLDGEIAEVGKPEDVLGSPRDERVAAFLSHSME</sequence>
<proteinExistence type="predicted"/>
<dbReference type="PROSITE" id="PS50893">
    <property type="entry name" value="ABC_TRANSPORTER_2"/>
    <property type="match status" value="1"/>
</dbReference>
<keyword evidence="5 8" id="KW-0067">ATP-binding</keyword>
<dbReference type="SUPFAM" id="SSF52540">
    <property type="entry name" value="P-loop containing nucleoside triphosphate hydrolases"/>
    <property type="match status" value="1"/>
</dbReference>
<feature type="domain" description="ABC transporter" evidence="7">
    <location>
        <begin position="25"/>
        <end position="268"/>
    </location>
</feature>
<dbReference type="InterPro" id="IPR030679">
    <property type="entry name" value="ABC_ATPase_HisP-typ"/>
</dbReference>
<comment type="subcellular location">
    <subcellularLocation>
        <location evidence="1">Cell membrane</location>
        <topology evidence="1">Peripheral membrane protein</topology>
    </subcellularLocation>
</comment>
<evidence type="ECO:0000256" key="4">
    <source>
        <dbReference type="ARBA" id="ARBA00022741"/>
    </source>
</evidence>
<evidence type="ECO:0000256" key="2">
    <source>
        <dbReference type="ARBA" id="ARBA00022448"/>
    </source>
</evidence>
<dbReference type="RefSeq" id="WP_078686872.1">
    <property type="nucleotide sequence ID" value="NZ_FNWT01000013.1"/>
</dbReference>
<evidence type="ECO:0000256" key="3">
    <source>
        <dbReference type="ARBA" id="ARBA00022475"/>
    </source>
</evidence>
<comment type="caution">
    <text evidence="8">The sequence shown here is derived from an EMBL/GenBank/DDBJ whole genome shotgun (WGS) entry which is preliminary data.</text>
</comment>
<dbReference type="InterPro" id="IPR017871">
    <property type="entry name" value="ABC_transporter-like_CS"/>
</dbReference>
<gene>
    <name evidence="8" type="ORF">SAMN05216447_11332</name>
</gene>
<dbReference type="GO" id="GO:0005524">
    <property type="term" value="F:ATP binding"/>
    <property type="evidence" value="ECO:0007669"/>
    <property type="project" value="UniProtKB-KW"/>
</dbReference>
<dbReference type="InterPro" id="IPR050086">
    <property type="entry name" value="MetN_ABC_transporter-like"/>
</dbReference>
<dbReference type="Pfam" id="PF00005">
    <property type="entry name" value="ABC_tran"/>
    <property type="match status" value="1"/>
</dbReference>
<evidence type="ECO:0000313" key="8">
    <source>
        <dbReference type="EMBL" id="SEH69039.1"/>
    </source>
</evidence>
<dbReference type="InterPro" id="IPR027417">
    <property type="entry name" value="P-loop_NTPase"/>
</dbReference>
<name>A0A1H6K7P1_9ACTN</name>
<keyword evidence="3" id="KW-1003">Cell membrane</keyword>
<accession>A0A1H6K7P1</accession>
<keyword evidence="4" id="KW-0547">Nucleotide-binding</keyword>
<organism evidence="8 9">
    <name type="scientific">Parafannyhessea umbonata</name>
    <dbReference type="NCBI Taxonomy" id="604330"/>
    <lineage>
        <taxon>Bacteria</taxon>
        <taxon>Bacillati</taxon>
        <taxon>Actinomycetota</taxon>
        <taxon>Coriobacteriia</taxon>
        <taxon>Coriobacteriales</taxon>
        <taxon>Atopobiaceae</taxon>
        <taxon>Parafannyhessea</taxon>
    </lineage>
</organism>
<evidence type="ECO:0000256" key="1">
    <source>
        <dbReference type="ARBA" id="ARBA00004202"/>
    </source>
</evidence>
<evidence type="ECO:0000313" key="9">
    <source>
        <dbReference type="Proteomes" id="UP000199135"/>
    </source>
</evidence>
<dbReference type="PROSITE" id="PS00211">
    <property type="entry name" value="ABC_TRANSPORTER_1"/>
    <property type="match status" value="1"/>
</dbReference>
<dbReference type="Gene3D" id="3.40.50.300">
    <property type="entry name" value="P-loop containing nucleotide triphosphate hydrolases"/>
    <property type="match status" value="1"/>
</dbReference>
<keyword evidence="9" id="KW-1185">Reference proteome</keyword>
<dbReference type="SMART" id="SM00382">
    <property type="entry name" value="AAA"/>
    <property type="match status" value="1"/>
</dbReference>
<dbReference type="Proteomes" id="UP000199135">
    <property type="component" value="Unassembled WGS sequence"/>
</dbReference>
<protein>
    <submittedName>
        <fullName evidence="8">Amino acid ABC transporter ATP-binding protein, PAAT family</fullName>
    </submittedName>
</protein>
<keyword evidence="6" id="KW-0472">Membrane</keyword>
<reference evidence="8 9" key="1">
    <citation type="submission" date="2016-10" db="EMBL/GenBank/DDBJ databases">
        <authorList>
            <person name="Varghese N."/>
            <person name="Submissions S."/>
        </authorList>
    </citation>
    <scope>NUCLEOTIDE SEQUENCE [LARGE SCALE GENOMIC DNA]</scope>
    <source>
        <strain evidence="8 9">WCP15</strain>
    </source>
</reference>
<evidence type="ECO:0000256" key="6">
    <source>
        <dbReference type="ARBA" id="ARBA00023136"/>
    </source>
</evidence>
<dbReference type="PANTHER" id="PTHR43166">
    <property type="entry name" value="AMINO ACID IMPORT ATP-BINDING PROTEIN"/>
    <property type="match status" value="1"/>
</dbReference>
<dbReference type="PANTHER" id="PTHR43166:SF35">
    <property type="entry name" value="L-CYSTINE IMPORT ATP-BINDING PROTEIN TCYN"/>
    <property type="match status" value="1"/>
</dbReference>